<evidence type="ECO:0000313" key="1">
    <source>
        <dbReference type="EMBL" id="TYG67559.1"/>
    </source>
</evidence>
<protein>
    <submittedName>
        <fullName evidence="1">Uncharacterized protein</fullName>
    </submittedName>
</protein>
<dbReference type="PANTHER" id="PTHR46890:SF48">
    <property type="entry name" value="RNA-DIRECTED DNA POLYMERASE"/>
    <property type="match status" value="1"/>
</dbReference>
<gene>
    <name evidence="1" type="ORF">ES288_D05G085400v1</name>
</gene>
<dbReference type="AlphaFoldDB" id="A0A5D2CE08"/>
<dbReference type="EMBL" id="CM017705">
    <property type="protein sequence ID" value="TYG67559.1"/>
    <property type="molecule type" value="Genomic_DNA"/>
</dbReference>
<reference evidence="1 2" key="1">
    <citation type="submission" date="2019-06" db="EMBL/GenBank/DDBJ databases">
        <title>WGS assembly of Gossypium darwinii.</title>
        <authorList>
            <person name="Chen Z.J."/>
            <person name="Sreedasyam A."/>
            <person name="Ando A."/>
            <person name="Song Q."/>
            <person name="De L."/>
            <person name="Hulse-Kemp A."/>
            <person name="Ding M."/>
            <person name="Ye W."/>
            <person name="Kirkbride R."/>
            <person name="Jenkins J."/>
            <person name="Plott C."/>
            <person name="Lovell J."/>
            <person name="Lin Y.-M."/>
            <person name="Vaughn R."/>
            <person name="Liu B."/>
            <person name="Li W."/>
            <person name="Simpson S."/>
            <person name="Scheffler B."/>
            <person name="Saski C."/>
            <person name="Grover C."/>
            <person name="Hu G."/>
            <person name="Conover J."/>
            <person name="Carlson J."/>
            <person name="Shu S."/>
            <person name="Boston L."/>
            <person name="Williams M."/>
            <person name="Peterson D."/>
            <person name="Mcgee K."/>
            <person name="Jones D."/>
            <person name="Wendel J."/>
            <person name="Stelly D."/>
            <person name="Grimwood J."/>
            <person name="Schmutz J."/>
        </authorList>
    </citation>
    <scope>NUCLEOTIDE SEQUENCE [LARGE SCALE GENOMIC DNA]</scope>
    <source>
        <strain evidence="1">1808015.09</strain>
    </source>
</reference>
<dbReference type="PANTHER" id="PTHR46890">
    <property type="entry name" value="NON-LTR RETROLELEMENT REVERSE TRANSCRIPTASE-LIKE PROTEIN-RELATED"/>
    <property type="match status" value="1"/>
</dbReference>
<proteinExistence type="predicted"/>
<sequence length="116" mass="13068">MIWFGLLRGMKLNKLSLIKVMTGPDGYTGFFFKAAWNIVADDFVDAVKFFFISSKLLGAFNATTVTLIPNCANPSHIKEYRPISCCSLVYKCISKILVRRKEHGFSRSICSVDFSL</sequence>
<organism evidence="1 2">
    <name type="scientific">Gossypium darwinii</name>
    <name type="common">Darwin's cotton</name>
    <name type="synonym">Gossypium barbadense var. darwinii</name>
    <dbReference type="NCBI Taxonomy" id="34276"/>
    <lineage>
        <taxon>Eukaryota</taxon>
        <taxon>Viridiplantae</taxon>
        <taxon>Streptophyta</taxon>
        <taxon>Embryophyta</taxon>
        <taxon>Tracheophyta</taxon>
        <taxon>Spermatophyta</taxon>
        <taxon>Magnoliopsida</taxon>
        <taxon>eudicotyledons</taxon>
        <taxon>Gunneridae</taxon>
        <taxon>Pentapetalae</taxon>
        <taxon>rosids</taxon>
        <taxon>malvids</taxon>
        <taxon>Malvales</taxon>
        <taxon>Malvaceae</taxon>
        <taxon>Malvoideae</taxon>
        <taxon>Gossypium</taxon>
    </lineage>
</organism>
<dbReference type="InterPro" id="IPR052343">
    <property type="entry name" value="Retrotransposon-Effector_Assoc"/>
</dbReference>
<keyword evidence="2" id="KW-1185">Reference proteome</keyword>
<name>A0A5D2CE08_GOSDA</name>
<dbReference type="Proteomes" id="UP000323506">
    <property type="component" value="Chromosome D05"/>
</dbReference>
<accession>A0A5D2CE08</accession>
<evidence type="ECO:0000313" key="2">
    <source>
        <dbReference type="Proteomes" id="UP000323506"/>
    </source>
</evidence>